<dbReference type="Gene3D" id="1.20.1270.60">
    <property type="entry name" value="Arfaptin homology (AH) domain/BAR domain"/>
    <property type="match status" value="1"/>
</dbReference>
<evidence type="ECO:0000259" key="2">
    <source>
        <dbReference type="Pfam" id="PF13843"/>
    </source>
</evidence>
<gene>
    <name evidence="3" type="ORF">ANN_04720</name>
</gene>
<organism evidence="3 4">
    <name type="scientific">Periplaneta americana</name>
    <name type="common">American cockroach</name>
    <name type="synonym">Blatta americana</name>
    <dbReference type="NCBI Taxonomy" id="6978"/>
    <lineage>
        <taxon>Eukaryota</taxon>
        <taxon>Metazoa</taxon>
        <taxon>Ecdysozoa</taxon>
        <taxon>Arthropoda</taxon>
        <taxon>Hexapoda</taxon>
        <taxon>Insecta</taxon>
        <taxon>Pterygota</taxon>
        <taxon>Neoptera</taxon>
        <taxon>Polyneoptera</taxon>
        <taxon>Dictyoptera</taxon>
        <taxon>Blattodea</taxon>
        <taxon>Blattoidea</taxon>
        <taxon>Blattidae</taxon>
        <taxon>Blattinae</taxon>
        <taxon>Periplaneta</taxon>
    </lineage>
</organism>
<name>A0ABQ8TBL3_PERAM</name>
<dbReference type="InterPro" id="IPR027267">
    <property type="entry name" value="AH/BAR_dom_sf"/>
</dbReference>
<dbReference type="InterPro" id="IPR029526">
    <property type="entry name" value="PGBD"/>
</dbReference>
<sequence length="425" mass="48250">MEVVYAGKQPEGPYQVDNSAKCVVNRMVQPISGSRRKSPLTTGFTSVPLADELLTTHKLTLVGTLRKNKREVPPLFLQSRSMENSIVFGFTKDKTLLSYCPKKKKVVLLLSTMHHTDEIDPDSEESRKPYMLTFYNSTKGGVDMVDEYKARYSKFLQTLSKELSRNYLLERLQLENQPHQLKRNIREITGTAEERNPPPSGEDEGLGRCHLCDWKKNHVRNDTDEDCADEDMRGTFSNLNSHQLYADGELVFQSQHEDVLRISDTSQLPTACSVHSDQAVMTTEAQNKECIYCNTGRFGQPRSNTGPVKTPMASSVSLDSRFDNVEALHNEQANADFSVLCELLKDYVALIGAIKEVFHERVKVYQNWQHSQQMLNKKREQKAKLELSGKPDKGNQASVEVVESTVQRQVWTPQVTSTRHHSRGN</sequence>
<dbReference type="Proteomes" id="UP001148838">
    <property type="component" value="Unassembled WGS sequence"/>
</dbReference>
<dbReference type="Pfam" id="PF13843">
    <property type="entry name" value="DDE_Tnp_1_7"/>
    <property type="match status" value="1"/>
</dbReference>
<dbReference type="PANTHER" id="PTHR10555">
    <property type="entry name" value="SORTING NEXIN"/>
    <property type="match status" value="1"/>
</dbReference>
<keyword evidence="4" id="KW-1185">Reference proteome</keyword>
<dbReference type="EMBL" id="JAJSOF020000013">
    <property type="protein sequence ID" value="KAJ4443070.1"/>
    <property type="molecule type" value="Genomic_DNA"/>
</dbReference>
<dbReference type="InterPro" id="IPR015404">
    <property type="entry name" value="Vps5_C"/>
</dbReference>
<reference evidence="3 4" key="1">
    <citation type="journal article" date="2022" name="Allergy">
        <title>Genome assembly and annotation of Periplaneta americana reveal a comprehensive cockroach allergen profile.</title>
        <authorList>
            <person name="Wang L."/>
            <person name="Xiong Q."/>
            <person name="Saelim N."/>
            <person name="Wang L."/>
            <person name="Nong W."/>
            <person name="Wan A.T."/>
            <person name="Shi M."/>
            <person name="Liu X."/>
            <person name="Cao Q."/>
            <person name="Hui J.H.L."/>
            <person name="Sookrung N."/>
            <person name="Leung T.F."/>
            <person name="Tungtrongchitr A."/>
            <person name="Tsui S.K.W."/>
        </authorList>
    </citation>
    <scope>NUCLEOTIDE SEQUENCE [LARGE SCALE GENOMIC DNA]</scope>
    <source>
        <strain evidence="3">PWHHKU_190912</strain>
    </source>
</reference>
<evidence type="ECO:0000313" key="4">
    <source>
        <dbReference type="Proteomes" id="UP001148838"/>
    </source>
</evidence>
<dbReference type="PANTHER" id="PTHR10555:SF170">
    <property type="entry name" value="FI18122P1"/>
    <property type="match status" value="1"/>
</dbReference>
<comment type="caution">
    <text evidence="3">The sequence shown here is derived from an EMBL/GenBank/DDBJ whole genome shotgun (WGS) entry which is preliminary data.</text>
</comment>
<proteinExistence type="predicted"/>
<feature type="domain" description="Sorting nexin/Vps5-like C-terminal" evidence="1">
    <location>
        <begin position="324"/>
        <end position="403"/>
    </location>
</feature>
<accession>A0ABQ8TBL3</accession>
<feature type="domain" description="PiggyBac transposable element-derived protein" evidence="2">
    <location>
        <begin position="7"/>
        <end position="159"/>
    </location>
</feature>
<evidence type="ECO:0000313" key="3">
    <source>
        <dbReference type="EMBL" id="KAJ4443070.1"/>
    </source>
</evidence>
<dbReference type="Pfam" id="PF09325">
    <property type="entry name" value="Vps5"/>
    <property type="match status" value="1"/>
</dbReference>
<evidence type="ECO:0000259" key="1">
    <source>
        <dbReference type="Pfam" id="PF09325"/>
    </source>
</evidence>
<protein>
    <submittedName>
        <fullName evidence="3">Uncharacterized protein</fullName>
    </submittedName>
</protein>